<dbReference type="Gene3D" id="3.30.710.10">
    <property type="entry name" value="Potassium Channel Kv1.1, Chain A"/>
    <property type="match status" value="1"/>
</dbReference>
<protein>
    <submittedName>
        <fullName evidence="2">Speckle-type POZ protein like</fullName>
    </submittedName>
</protein>
<reference evidence="2" key="2">
    <citation type="submission" date="2020-06" db="EMBL/GenBank/DDBJ databases">
        <authorList>
            <person name="Sheffer M."/>
        </authorList>
    </citation>
    <scope>NUCLEOTIDE SEQUENCE</scope>
</reference>
<dbReference type="Gene3D" id="1.25.40.420">
    <property type="match status" value="1"/>
</dbReference>
<evidence type="ECO:0000313" key="3">
    <source>
        <dbReference type="Proteomes" id="UP000807504"/>
    </source>
</evidence>
<dbReference type="Proteomes" id="UP000807504">
    <property type="component" value="Unassembled WGS sequence"/>
</dbReference>
<dbReference type="PANTHER" id="PTHR24413">
    <property type="entry name" value="SPECKLE-TYPE POZ PROTEIN"/>
    <property type="match status" value="1"/>
</dbReference>
<reference evidence="2" key="1">
    <citation type="journal article" date="2020" name="bioRxiv">
        <title>Chromosome-level reference genome of the European wasp spider Argiope bruennichi: a resource for studies on range expansion and evolutionary adaptation.</title>
        <authorList>
            <person name="Sheffer M.M."/>
            <person name="Hoppe A."/>
            <person name="Krehenwinkel H."/>
            <person name="Uhl G."/>
            <person name="Kuss A.W."/>
            <person name="Jensen L."/>
            <person name="Jensen C."/>
            <person name="Gillespie R.G."/>
            <person name="Hoff K.J."/>
            <person name="Prost S."/>
        </authorList>
    </citation>
    <scope>NUCLEOTIDE SEQUENCE</scope>
</reference>
<dbReference type="SUPFAM" id="SSF49599">
    <property type="entry name" value="TRAF domain-like"/>
    <property type="match status" value="1"/>
</dbReference>
<dbReference type="SUPFAM" id="SSF54695">
    <property type="entry name" value="POZ domain"/>
    <property type="match status" value="1"/>
</dbReference>
<dbReference type="SMART" id="SM00225">
    <property type="entry name" value="BTB"/>
    <property type="match status" value="1"/>
</dbReference>
<name>A0A8T0EGG0_ARGBR</name>
<sequence>MAGATTHNYKVRKDYTYIWTIENASDLNLKKLLISPVFTVKLLEMTQWCVGLKICGPNIHFYVYRVQDSGGPEQIKIYYEFSFLSHDGVPLIMNADTKVFSRGGHSEFPEFVKTDEVFSRRKAEFLPKNVLTVRCCIWRKVIETPQPNVCYARTHFGMDHHRFVWIINNFNSIPVGHKIKRVVKSTAAESSNHTLIFCVRETNGEAYICVDFHIGVMGIDDAIKGEIALLNVNGIVVERKNILKCVDKNDIFLNAFVFAKQTLLANKTALLPNDTLSLRCEFEICYGPLWSRIETGSELEPSSQRVIRTDVKEKIVEESIESIAVCPFKENVHKFYENGTLSDVRLRADSETFPVHKVILSSRSSVFKAMFSNDMKEKASKCIDVTDMDASTLRHLLSYIYTNKTPEVEWEKTADLLRAADKYELLELKKQCSAILKSNITRTNVCVLISLADMHSEEELYKAALNFVSQNFDIFNSEIWKTFKKENSELAMEAMERIICIKNSK</sequence>
<keyword evidence="3" id="KW-1185">Reference proteome</keyword>
<accession>A0A8T0EGG0</accession>
<dbReference type="Gene3D" id="2.60.210.10">
    <property type="entry name" value="Apoptosis, Tumor Necrosis Factor Receptor Associated Protein 2, Chain A"/>
    <property type="match status" value="1"/>
</dbReference>
<gene>
    <name evidence="2" type="ORF">HNY73_018283</name>
</gene>
<dbReference type="EMBL" id="JABXBU010002228">
    <property type="protein sequence ID" value="KAF8770794.1"/>
    <property type="molecule type" value="Genomic_DNA"/>
</dbReference>
<feature type="domain" description="BTB" evidence="1">
    <location>
        <begin position="342"/>
        <end position="409"/>
    </location>
</feature>
<dbReference type="AlphaFoldDB" id="A0A8T0EGG0"/>
<dbReference type="InterPro" id="IPR011333">
    <property type="entry name" value="SKP1/BTB/POZ_sf"/>
</dbReference>
<comment type="caution">
    <text evidence="2">The sequence shown here is derived from an EMBL/GenBank/DDBJ whole genome shotgun (WGS) entry which is preliminary data.</text>
</comment>
<dbReference type="Pfam" id="PF00651">
    <property type="entry name" value="BTB"/>
    <property type="match status" value="1"/>
</dbReference>
<dbReference type="InterPro" id="IPR000210">
    <property type="entry name" value="BTB/POZ_dom"/>
</dbReference>
<dbReference type="InterPro" id="IPR008974">
    <property type="entry name" value="TRAF-like"/>
</dbReference>
<proteinExistence type="predicted"/>
<organism evidence="2 3">
    <name type="scientific">Argiope bruennichi</name>
    <name type="common">Wasp spider</name>
    <name type="synonym">Aranea bruennichi</name>
    <dbReference type="NCBI Taxonomy" id="94029"/>
    <lineage>
        <taxon>Eukaryota</taxon>
        <taxon>Metazoa</taxon>
        <taxon>Ecdysozoa</taxon>
        <taxon>Arthropoda</taxon>
        <taxon>Chelicerata</taxon>
        <taxon>Arachnida</taxon>
        <taxon>Araneae</taxon>
        <taxon>Araneomorphae</taxon>
        <taxon>Entelegynae</taxon>
        <taxon>Araneoidea</taxon>
        <taxon>Araneidae</taxon>
        <taxon>Argiope</taxon>
    </lineage>
</organism>
<evidence type="ECO:0000259" key="1">
    <source>
        <dbReference type="PROSITE" id="PS50097"/>
    </source>
</evidence>
<evidence type="ECO:0000313" key="2">
    <source>
        <dbReference type="EMBL" id="KAF8770794.1"/>
    </source>
</evidence>
<dbReference type="PROSITE" id="PS50097">
    <property type="entry name" value="BTB"/>
    <property type="match status" value="1"/>
</dbReference>
<dbReference type="FunFam" id="3.30.710.10:FF:000159">
    <property type="entry name" value="Speckle-type POZ protein B"/>
    <property type="match status" value="1"/>
</dbReference>